<dbReference type="InterPro" id="IPR050319">
    <property type="entry name" value="ABC_transp_ATP-bind"/>
</dbReference>
<dbReference type="PROSITE" id="PS00211">
    <property type="entry name" value="ABC_TRANSPORTER_1"/>
    <property type="match status" value="1"/>
</dbReference>
<dbReference type="InterPro" id="IPR002347">
    <property type="entry name" value="SDR_fam"/>
</dbReference>
<dbReference type="Pfam" id="PF08352">
    <property type="entry name" value="oligo_HPY"/>
    <property type="match status" value="1"/>
</dbReference>
<evidence type="ECO:0000259" key="5">
    <source>
        <dbReference type="PROSITE" id="PS50893"/>
    </source>
</evidence>
<dbReference type="PROSITE" id="PS50893">
    <property type="entry name" value="ABC_TRANSPORTER_2"/>
    <property type="match status" value="1"/>
</dbReference>
<evidence type="ECO:0000313" key="6">
    <source>
        <dbReference type="EMBL" id="SVA12881.1"/>
    </source>
</evidence>
<dbReference type="Pfam" id="PF00106">
    <property type="entry name" value="adh_short"/>
    <property type="match status" value="1"/>
</dbReference>
<dbReference type="EMBL" id="UINC01004241">
    <property type="protein sequence ID" value="SVA12881.1"/>
    <property type="molecule type" value="Genomic_DNA"/>
</dbReference>
<evidence type="ECO:0000256" key="1">
    <source>
        <dbReference type="ARBA" id="ARBA00005417"/>
    </source>
</evidence>
<dbReference type="SUPFAM" id="SSF51735">
    <property type="entry name" value="NAD(P)-binding Rossmann-fold domains"/>
    <property type="match status" value="1"/>
</dbReference>
<protein>
    <recommendedName>
        <fullName evidence="5">ABC transporter domain-containing protein</fullName>
    </recommendedName>
</protein>
<evidence type="ECO:0000256" key="2">
    <source>
        <dbReference type="ARBA" id="ARBA00022448"/>
    </source>
</evidence>
<evidence type="ECO:0000256" key="4">
    <source>
        <dbReference type="ARBA" id="ARBA00022840"/>
    </source>
</evidence>
<reference evidence="6" key="1">
    <citation type="submission" date="2018-05" db="EMBL/GenBank/DDBJ databases">
        <authorList>
            <person name="Lanie J.A."/>
            <person name="Ng W.-L."/>
            <person name="Kazmierczak K.M."/>
            <person name="Andrzejewski T.M."/>
            <person name="Davidsen T.M."/>
            <person name="Wayne K.J."/>
            <person name="Tettelin H."/>
            <person name="Glass J.I."/>
            <person name="Rusch D."/>
            <person name="Podicherti R."/>
            <person name="Tsui H.-C.T."/>
            <person name="Winkler M.E."/>
        </authorList>
    </citation>
    <scope>NUCLEOTIDE SEQUENCE</scope>
</reference>
<evidence type="ECO:0000256" key="3">
    <source>
        <dbReference type="ARBA" id="ARBA00022741"/>
    </source>
</evidence>
<dbReference type="PRINTS" id="PR00081">
    <property type="entry name" value="GDHRDH"/>
</dbReference>
<dbReference type="GO" id="GO:0016887">
    <property type="term" value="F:ATP hydrolysis activity"/>
    <property type="evidence" value="ECO:0007669"/>
    <property type="project" value="InterPro"/>
</dbReference>
<dbReference type="Pfam" id="PF00005">
    <property type="entry name" value="ABC_tran"/>
    <property type="match status" value="1"/>
</dbReference>
<dbReference type="GO" id="GO:0015833">
    <property type="term" value="P:peptide transport"/>
    <property type="evidence" value="ECO:0007669"/>
    <property type="project" value="InterPro"/>
</dbReference>
<dbReference type="Gene3D" id="3.40.50.300">
    <property type="entry name" value="P-loop containing nucleotide triphosphate hydrolases"/>
    <property type="match status" value="1"/>
</dbReference>
<keyword evidence="3" id="KW-0547">Nucleotide-binding</keyword>
<dbReference type="InterPro" id="IPR036291">
    <property type="entry name" value="NAD(P)-bd_dom_sf"/>
</dbReference>
<dbReference type="AlphaFoldDB" id="A0A381TBH2"/>
<accession>A0A381TBH2</accession>
<keyword evidence="2" id="KW-0813">Transport</keyword>
<dbReference type="PANTHER" id="PTHR43776">
    <property type="entry name" value="TRANSPORT ATP-BINDING PROTEIN"/>
    <property type="match status" value="1"/>
</dbReference>
<dbReference type="InterPro" id="IPR013563">
    <property type="entry name" value="Oligopep_ABC_C"/>
</dbReference>
<dbReference type="SUPFAM" id="SSF52540">
    <property type="entry name" value="P-loop containing nucleoside triphosphate hydrolases"/>
    <property type="match status" value="1"/>
</dbReference>
<sequence>MRANMQMIFQEPQASLNPRRRVRDAVLQPLRTNGHSFRGINATEKASELLDRVGLDPVLQRRFPHELSGGQQQRVCIARAISLRPSLVVADEIVSGLDVSNQAQILLLLNELRRDLGLAVVFISHDLSVVRTVCDRATVLLNGRQIETGRTEEIFENPRRRYTSTLIQSVPLPEVDQKWLNVTKNETTEFNREKAMNISGCVALVTGSNRGIGRCLVKALVDQGAKKVYASARDPSAVEDLVSLHPGIVQSVVLDIADASSVTQAALGCSDVEVLINNAGVNRTRGLIAASDLDSAREEMETNYFGTLSMCRAFAPVLKTNGGGCIVNLLSILSRVALPLMGSLCASKAAALRLTEGVRAELSAQNTLVIAVMPGAVDTDMSKDFPPPKMPPEEVARAVLEAINAGTEESYPGEMASGLSQGLATDPKGVEKELAAYLPG</sequence>
<dbReference type="PRINTS" id="PR00080">
    <property type="entry name" value="SDRFAMILY"/>
</dbReference>
<dbReference type="InterPro" id="IPR003439">
    <property type="entry name" value="ABC_transporter-like_ATP-bd"/>
</dbReference>
<dbReference type="InterPro" id="IPR017871">
    <property type="entry name" value="ABC_transporter-like_CS"/>
</dbReference>
<dbReference type="InterPro" id="IPR027417">
    <property type="entry name" value="P-loop_NTPase"/>
</dbReference>
<comment type="similarity">
    <text evidence="1">Belongs to the ABC transporter superfamily.</text>
</comment>
<dbReference type="NCBIfam" id="NF006118">
    <property type="entry name" value="PRK08264.1-4"/>
    <property type="match status" value="1"/>
</dbReference>
<proteinExistence type="inferred from homology"/>
<keyword evidence="4" id="KW-0067">ATP-binding</keyword>
<feature type="domain" description="ABC transporter" evidence="5">
    <location>
        <begin position="1"/>
        <end position="167"/>
    </location>
</feature>
<name>A0A381TBH2_9ZZZZ</name>
<gene>
    <name evidence="6" type="ORF">METZ01_LOCUS65735</name>
</gene>
<dbReference type="PANTHER" id="PTHR43776:SF7">
    <property type="entry name" value="D,D-DIPEPTIDE TRANSPORT ATP-BINDING PROTEIN DDPF-RELATED"/>
    <property type="match status" value="1"/>
</dbReference>
<organism evidence="6">
    <name type="scientific">marine metagenome</name>
    <dbReference type="NCBI Taxonomy" id="408172"/>
    <lineage>
        <taxon>unclassified sequences</taxon>
        <taxon>metagenomes</taxon>
        <taxon>ecological metagenomes</taxon>
    </lineage>
</organism>
<dbReference type="GO" id="GO:0005524">
    <property type="term" value="F:ATP binding"/>
    <property type="evidence" value="ECO:0007669"/>
    <property type="project" value="UniProtKB-KW"/>
</dbReference>
<dbReference type="Gene3D" id="3.40.50.720">
    <property type="entry name" value="NAD(P)-binding Rossmann-like Domain"/>
    <property type="match status" value="1"/>
</dbReference>